<protein>
    <submittedName>
        <fullName evidence="1">Uncharacterized protein</fullName>
    </submittedName>
</protein>
<keyword evidence="2" id="KW-1185">Reference proteome</keyword>
<comment type="caution">
    <text evidence="1">The sequence shown here is derived from an EMBL/GenBank/DDBJ whole genome shotgun (WGS) entry which is preliminary data.</text>
</comment>
<reference evidence="1" key="1">
    <citation type="submission" date="2023-07" db="EMBL/GenBank/DDBJ databases">
        <authorList>
            <consortium name="CYATHOMIX"/>
        </authorList>
    </citation>
    <scope>NUCLEOTIDE SEQUENCE</scope>
    <source>
        <strain evidence="1">N/A</strain>
    </source>
</reference>
<proteinExistence type="predicted"/>
<sequence length="72" mass="8309">MLYWITCTGFYGKRTKLRSFLAFPSHLSHSLGKRCTPSFHRLCQLCTALCLSRFRLTSDFSSDPFPAIIEVF</sequence>
<evidence type="ECO:0000313" key="1">
    <source>
        <dbReference type="EMBL" id="CAJ0589513.1"/>
    </source>
</evidence>
<feature type="non-terminal residue" evidence="1">
    <location>
        <position position="72"/>
    </location>
</feature>
<evidence type="ECO:0000313" key="2">
    <source>
        <dbReference type="Proteomes" id="UP001176961"/>
    </source>
</evidence>
<organism evidence="1 2">
    <name type="scientific">Cylicocyclus nassatus</name>
    <name type="common">Nematode worm</name>
    <dbReference type="NCBI Taxonomy" id="53992"/>
    <lineage>
        <taxon>Eukaryota</taxon>
        <taxon>Metazoa</taxon>
        <taxon>Ecdysozoa</taxon>
        <taxon>Nematoda</taxon>
        <taxon>Chromadorea</taxon>
        <taxon>Rhabditida</taxon>
        <taxon>Rhabditina</taxon>
        <taxon>Rhabditomorpha</taxon>
        <taxon>Strongyloidea</taxon>
        <taxon>Strongylidae</taxon>
        <taxon>Cylicocyclus</taxon>
    </lineage>
</organism>
<dbReference type="AlphaFoldDB" id="A0AA36DN52"/>
<dbReference type="Proteomes" id="UP001176961">
    <property type="component" value="Unassembled WGS sequence"/>
</dbReference>
<accession>A0AA36DN52</accession>
<dbReference type="EMBL" id="CATQJL010000001">
    <property type="protein sequence ID" value="CAJ0589513.1"/>
    <property type="molecule type" value="Genomic_DNA"/>
</dbReference>
<name>A0AA36DN52_CYLNA</name>
<gene>
    <name evidence="1" type="ORF">CYNAS_LOCUS1496</name>
</gene>